<dbReference type="PROSITE" id="PS51257">
    <property type="entry name" value="PROKAR_LIPOPROTEIN"/>
    <property type="match status" value="1"/>
</dbReference>
<proteinExistence type="inferred from homology"/>
<dbReference type="EMBL" id="JAAGRN010000004">
    <property type="protein sequence ID" value="NDY82926.1"/>
    <property type="molecule type" value="Genomic_DNA"/>
</dbReference>
<protein>
    <submittedName>
        <fullName evidence="5">Choloylglycine hydrolase family protein</fullName>
    </submittedName>
</protein>
<dbReference type="InterPro" id="IPR052193">
    <property type="entry name" value="Peptidase_C59"/>
</dbReference>
<organism evidence="5">
    <name type="scientific">Sheuella amnicola</name>
    <dbReference type="NCBI Taxonomy" id="2707330"/>
    <lineage>
        <taxon>Bacteria</taxon>
        <taxon>Pseudomonadati</taxon>
        <taxon>Pseudomonadota</taxon>
        <taxon>Betaproteobacteria</taxon>
        <taxon>Burkholderiales</taxon>
        <taxon>Alcaligenaceae</taxon>
        <taxon>Sheuella</taxon>
    </lineage>
</organism>
<keyword evidence="2 5" id="KW-0378">Hydrolase</keyword>
<dbReference type="PANTHER" id="PTHR35527:SF2">
    <property type="entry name" value="HYDROLASE"/>
    <property type="match status" value="1"/>
</dbReference>
<dbReference type="Gene3D" id="3.60.60.10">
    <property type="entry name" value="Penicillin V Acylase, Chain A"/>
    <property type="match status" value="1"/>
</dbReference>
<evidence type="ECO:0000256" key="1">
    <source>
        <dbReference type="ARBA" id="ARBA00006625"/>
    </source>
</evidence>
<dbReference type="CDD" id="cd00542">
    <property type="entry name" value="Ntn_PVA"/>
    <property type="match status" value="1"/>
</dbReference>
<name>A0A6B2QWB8_9BURK</name>
<feature type="signal peptide" evidence="3">
    <location>
        <begin position="1"/>
        <end position="27"/>
    </location>
</feature>
<dbReference type="PANTHER" id="PTHR35527">
    <property type="entry name" value="CHOLOYLGLYCINE HYDROLASE"/>
    <property type="match status" value="1"/>
</dbReference>
<evidence type="ECO:0000256" key="3">
    <source>
        <dbReference type="SAM" id="SignalP"/>
    </source>
</evidence>
<evidence type="ECO:0000313" key="5">
    <source>
        <dbReference type="EMBL" id="NDY82926.1"/>
    </source>
</evidence>
<sequence length="373" mass="41283">MRNFVRSTFAKAIASVCLATFSVSSIACTAINITAKDGTVIAGRTMEWAFEMDWTLFSMPRGTEIDLDAPKSMKLPATKMTSKYAFVAVAPGVLQGPPAFLEGQNSAGLGLSGNFLPGFTEYQTVTPQDTKYISILNFGRLILGMYGNVKELRAELPKYKVWFDPTEVKGLPTPPWLHLVLTDKTGDSIVVEFVKGQMRIHDNVANVLTNAPTYDWHISNVRNYLSLSNYAKASVTLNNQNVTEIGQGGGMMGLPGDYTPPSRFVRAAYLRHFSTQPQASNDGIQLMTHLLNTVDIPVGVAASKGDNQIVSDYTQWVNIKDLSNNRMLIADYNHRTNYLQIDLNQVFKEGKPKTWKISNLPYPGNDLTPFLLK</sequence>
<dbReference type="SUPFAM" id="SSF56235">
    <property type="entry name" value="N-terminal nucleophile aminohydrolases (Ntn hydrolases)"/>
    <property type="match status" value="1"/>
</dbReference>
<dbReference type="GO" id="GO:0016787">
    <property type="term" value="F:hydrolase activity"/>
    <property type="evidence" value="ECO:0007669"/>
    <property type="project" value="UniProtKB-KW"/>
</dbReference>
<dbReference type="InterPro" id="IPR029132">
    <property type="entry name" value="CBAH/NAAA_C"/>
</dbReference>
<dbReference type="AlphaFoldDB" id="A0A6B2QWB8"/>
<accession>A0A6B2QWB8</accession>
<dbReference type="Pfam" id="PF02275">
    <property type="entry name" value="CBAH"/>
    <property type="match status" value="1"/>
</dbReference>
<dbReference type="RefSeq" id="WP_163653127.1">
    <property type="nucleotide sequence ID" value="NZ_JAAGRN010000004.1"/>
</dbReference>
<feature type="domain" description="Choloylglycine hydrolase/NAAA C-terminal" evidence="4">
    <location>
        <begin position="28"/>
        <end position="332"/>
    </location>
</feature>
<comment type="similarity">
    <text evidence="1">Belongs to the peptidase C59 family.</text>
</comment>
<gene>
    <name evidence="5" type="ORF">G3I67_06750</name>
</gene>
<feature type="chain" id="PRO_5025369075" evidence="3">
    <location>
        <begin position="28"/>
        <end position="373"/>
    </location>
</feature>
<evidence type="ECO:0000256" key="2">
    <source>
        <dbReference type="ARBA" id="ARBA00022801"/>
    </source>
</evidence>
<reference evidence="5" key="1">
    <citation type="submission" date="2020-02" db="EMBL/GenBank/DDBJ databases">
        <authorList>
            <person name="Chen W.-M."/>
        </authorList>
    </citation>
    <scope>NUCLEOTIDE SEQUENCE</scope>
    <source>
        <strain evidence="5">NBD-18</strain>
    </source>
</reference>
<dbReference type="InterPro" id="IPR029055">
    <property type="entry name" value="Ntn_hydrolases_N"/>
</dbReference>
<evidence type="ECO:0000259" key="4">
    <source>
        <dbReference type="Pfam" id="PF02275"/>
    </source>
</evidence>
<keyword evidence="3" id="KW-0732">Signal</keyword>
<comment type="caution">
    <text evidence="5">The sequence shown here is derived from an EMBL/GenBank/DDBJ whole genome shotgun (WGS) entry which is preliminary data.</text>
</comment>